<keyword evidence="4" id="KW-1185">Reference proteome</keyword>
<gene>
    <name evidence="3" type="ORF">HDA44_005470</name>
</gene>
<dbReference type="RefSeq" id="WP_184839140.1">
    <property type="nucleotide sequence ID" value="NZ_BAAAVN010000008.1"/>
</dbReference>
<evidence type="ECO:0000313" key="4">
    <source>
        <dbReference type="Proteomes" id="UP000558997"/>
    </source>
</evidence>
<accession>A0A841DVJ5</accession>
<evidence type="ECO:0000256" key="1">
    <source>
        <dbReference type="SAM" id="MobiDB-lite"/>
    </source>
</evidence>
<dbReference type="InterPro" id="IPR029058">
    <property type="entry name" value="AB_hydrolase_fold"/>
</dbReference>
<comment type="caution">
    <text evidence="3">The sequence shown here is derived from an EMBL/GenBank/DDBJ whole genome shotgun (WGS) entry which is preliminary data.</text>
</comment>
<feature type="domain" description="DUF1023" evidence="2">
    <location>
        <begin position="76"/>
        <end position="237"/>
    </location>
</feature>
<dbReference type="Pfam" id="PF06259">
    <property type="entry name" value="Abhydrolase_8"/>
    <property type="match status" value="1"/>
</dbReference>
<evidence type="ECO:0000313" key="3">
    <source>
        <dbReference type="EMBL" id="MBB5982129.1"/>
    </source>
</evidence>
<organism evidence="3 4">
    <name type="scientific">Kribbella solani</name>
    <dbReference type="NCBI Taxonomy" id="236067"/>
    <lineage>
        <taxon>Bacteria</taxon>
        <taxon>Bacillati</taxon>
        <taxon>Actinomycetota</taxon>
        <taxon>Actinomycetes</taxon>
        <taxon>Propionibacteriales</taxon>
        <taxon>Kribbellaceae</taxon>
        <taxon>Kribbella</taxon>
    </lineage>
</organism>
<protein>
    <recommendedName>
        <fullName evidence="2">DUF1023 domain-containing protein</fullName>
    </recommendedName>
</protein>
<reference evidence="3 4" key="1">
    <citation type="submission" date="2020-08" db="EMBL/GenBank/DDBJ databases">
        <title>Sequencing the genomes of 1000 actinobacteria strains.</title>
        <authorList>
            <person name="Klenk H.-P."/>
        </authorList>
    </citation>
    <scope>NUCLEOTIDE SEQUENCE [LARGE SCALE GENOMIC DNA]</scope>
    <source>
        <strain evidence="3 4">DSM 17294</strain>
    </source>
</reference>
<name>A0A841DVJ5_9ACTN</name>
<dbReference type="EMBL" id="JACHNF010000001">
    <property type="protein sequence ID" value="MBB5982129.1"/>
    <property type="molecule type" value="Genomic_DNA"/>
</dbReference>
<dbReference type="Proteomes" id="UP000558997">
    <property type="component" value="Unassembled WGS sequence"/>
</dbReference>
<dbReference type="Gene3D" id="3.40.50.1820">
    <property type="entry name" value="alpha/beta hydrolase"/>
    <property type="match status" value="1"/>
</dbReference>
<proteinExistence type="predicted"/>
<evidence type="ECO:0000259" key="2">
    <source>
        <dbReference type="Pfam" id="PF06259"/>
    </source>
</evidence>
<sequence length="413" mass="43962">MAAYDELTERFRANHALLVAARDRLQAAVSAGTATGEQRTRLDTVNELLTPVTAAEVDAEGNVVEVRRPRQFLKVDPEGQGRAVEVLGELRQAKNVAVLVPGMGNSLDTFRGQADRGDLVRAEAGPGTAVIVWLDYDSPQGLAQAASKDAALDGGPRLAEFLHEVDELKAADAEVTLVAHSYGTDVAGEALINGARPARVVMTGSPGIRKYIDEAADFVPSPTRLYVERAPGDYVAYSEWHGPDPATFPDAVRMATNDPLANDEAVSVHWHNEYYRTNSEALRNIGRVVRGDLQAITTTATTRTTETELAPLTSWGTPFNHLAKTASAVYNGVVNLTHPHRHPTAPPNTPTAAPGTPAALPDAPAVPVPDDGVRQAGWSSVERVPGERESTARGAGVSRGGAHRDHQTGGRGR</sequence>
<dbReference type="InterPro" id="IPR010427">
    <property type="entry name" value="DUF1023"/>
</dbReference>
<feature type="compositionally biased region" description="Low complexity" evidence="1">
    <location>
        <begin position="350"/>
        <end position="370"/>
    </location>
</feature>
<dbReference type="AlphaFoldDB" id="A0A841DVJ5"/>
<feature type="region of interest" description="Disordered" evidence="1">
    <location>
        <begin position="338"/>
        <end position="413"/>
    </location>
</feature>
<feature type="compositionally biased region" description="Basic and acidic residues" evidence="1">
    <location>
        <begin position="402"/>
        <end position="413"/>
    </location>
</feature>
<dbReference type="SUPFAM" id="SSF53474">
    <property type="entry name" value="alpha/beta-Hydrolases"/>
    <property type="match status" value="1"/>
</dbReference>